<dbReference type="Pfam" id="PF01425">
    <property type="entry name" value="Amidase"/>
    <property type="match status" value="1"/>
</dbReference>
<evidence type="ECO:0000313" key="3">
    <source>
        <dbReference type="EMBL" id="AMO36978.1"/>
    </source>
</evidence>
<dbReference type="Gene3D" id="3.90.1300.10">
    <property type="entry name" value="Amidase signature (AS) domain"/>
    <property type="match status" value="1"/>
</dbReference>
<dbReference type="KEGG" id="thu:AC731_008465"/>
<dbReference type="PROSITE" id="PS00571">
    <property type="entry name" value="AMIDASES"/>
    <property type="match status" value="1"/>
</dbReference>
<sequence>MSERAVAQGRRDFLKTGAALGGAAAVGLGGAMPGTAAAAAATALPLPDYEQWDATEIALRIHRGDVKPSEVLEAAIARAEAYAAINAVTVPHFDMAREAARALDGAAQAEREARPVLSGVPFALKDLGIALKGTVTTNGCAFFKDAVADHDSTLVQRYQAAGLNIFAKLASPEFGQTGTTESRLFGATRNPWDLERSSGGSSGGASAAVAAGVLPVAHASDGGGSIRIPASHCGLFGLKPSRGLIPMGPKSLEGWLGLSAHNVISRSVRDTALLMQLSQGAEAGARTLPPTSDLLAALEQAPRGLKIGLFQTNLFGAGVHAECLEASSKAATLCAGLGHHVEPIDLSALPFLEMAGSMGVVTASGMLYTVREREKAIGREAREDEFEPIDWQSLQKAKSYTAEQILKARSVFDRGGRVLDELFARYDLILSPTTAALPPKLGALSLDQPFEAFARNAVQASAFTSMFNMTGLPAMSVPLHWSAEGLPIGVQFAAPYGGEARLIALAAQLEKAAPWADRRPPRLG</sequence>
<dbReference type="AlphaFoldDB" id="A0A127K4V4"/>
<dbReference type="STRING" id="1134435.AC731_008465"/>
<keyword evidence="3" id="KW-0378">Hydrolase</keyword>
<accession>A0A127K4V4</accession>
<proteinExistence type="inferred from homology"/>
<feature type="domain" description="Amidase" evidence="2">
    <location>
        <begin position="70"/>
        <end position="502"/>
    </location>
</feature>
<dbReference type="InterPro" id="IPR036928">
    <property type="entry name" value="AS_sf"/>
</dbReference>
<evidence type="ECO:0000259" key="2">
    <source>
        <dbReference type="Pfam" id="PF01425"/>
    </source>
</evidence>
<reference evidence="4" key="1">
    <citation type="submission" date="2016-03" db="EMBL/GenBank/DDBJ databases">
        <authorList>
            <person name="Ma C."/>
            <person name="Zhou S."/>
            <person name="Yang G."/>
        </authorList>
    </citation>
    <scope>NUCLEOTIDE SEQUENCE [LARGE SCALE GENOMIC DNA]</scope>
    <source>
        <strain evidence="4">SgZ-1</strain>
    </source>
</reference>
<gene>
    <name evidence="3" type="ORF">AC731_008465</name>
</gene>
<dbReference type="PANTHER" id="PTHR11895">
    <property type="entry name" value="TRANSAMIDASE"/>
    <property type="match status" value="1"/>
</dbReference>
<dbReference type="InterPro" id="IPR023631">
    <property type="entry name" value="Amidase_dom"/>
</dbReference>
<evidence type="ECO:0000256" key="1">
    <source>
        <dbReference type="ARBA" id="ARBA00009199"/>
    </source>
</evidence>
<name>A0A127K4V4_9RHOO</name>
<dbReference type="NCBIfam" id="TIGR01409">
    <property type="entry name" value="TAT_signal_seq"/>
    <property type="match status" value="1"/>
</dbReference>
<organism evidence="3 4">
    <name type="scientific">Thauera humireducens</name>
    <dbReference type="NCBI Taxonomy" id="1134435"/>
    <lineage>
        <taxon>Bacteria</taxon>
        <taxon>Pseudomonadati</taxon>
        <taxon>Pseudomonadota</taxon>
        <taxon>Betaproteobacteria</taxon>
        <taxon>Rhodocyclales</taxon>
        <taxon>Zoogloeaceae</taxon>
        <taxon>Thauera</taxon>
    </lineage>
</organism>
<keyword evidence="4" id="KW-1185">Reference proteome</keyword>
<protein>
    <submittedName>
        <fullName evidence="3">Allophanate hydrolase</fullName>
    </submittedName>
</protein>
<dbReference type="Proteomes" id="UP000036902">
    <property type="component" value="Chromosome"/>
</dbReference>
<evidence type="ECO:0000313" key="4">
    <source>
        <dbReference type="Proteomes" id="UP000036902"/>
    </source>
</evidence>
<dbReference type="GO" id="GO:0016787">
    <property type="term" value="F:hydrolase activity"/>
    <property type="evidence" value="ECO:0007669"/>
    <property type="project" value="UniProtKB-KW"/>
</dbReference>
<dbReference type="SUPFAM" id="SSF75304">
    <property type="entry name" value="Amidase signature (AS) enzymes"/>
    <property type="match status" value="1"/>
</dbReference>
<dbReference type="InterPro" id="IPR006311">
    <property type="entry name" value="TAT_signal"/>
</dbReference>
<dbReference type="InterPro" id="IPR020556">
    <property type="entry name" value="Amidase_CS"/>
</dbReference>
<dbReference type="InterPro" id="IPR000120">
    <property type="entry name" value="Amidase"/>
</dbReference>
<dbReference type="PROSITE" id="PS51318">
    <property type="entry name" value="TAT"/>
    <property type="match status" value="1"/>
</dbReference>
<comment type="similarity">
    <text evidence="1">Belongs to the amidase family.</text>
</comment>
<dbReference type="InterPro" id="IPR019546">
    <property type="entry name" value="TAT_signal_bac_arc"/>
</dbReference>
<dbReference type="RefSeq" id="WP_048705137.1">
    <property type="nucleotide sequence ID" value="NZ_CP014646.1"/>
</dbReference>
<dbReference type="EMBL" id="CP014646">
    <property type="protein sequence ID" value="AMO36978.1"/>
    <property type="molecule type" value="Genomic_DNA"/>
</dbReference>
<dbReference type="PANTHER" id="PTHR11895:SF7">
    <property type="entry name" value="GLUTAMYL-TRNA(GLN) AMIDOTRANSFERASE SUBUNIT A, MITOCHONDRIAL"/>
    <property type="match status" value="1"/>
</dbReference>